<feature type="region of interest" description="Disordered" evidence="1">
    <location>
        <begin position="1"/>
        <end position="64"/>
    </location>
</feature>
<keyword evidence="3" id="KW-1185">Reference proteome</keyword>
<accession>A0A0E0IAK7</accession>
<dbReference type="Gramene" id="ONIVA08G12200.1">
    <property type="protein sequence ID" value="ONIVA08G12200.1"/>
    <property type="gene ID" value="ONIVA08G12200"/>
</dbReference>
<evidence type="ECO:0000256" key="1">
    <source>
        <dbReference type="SAM" id="MobiDB-lite"/>
    </source>
</evidence>
<proteinExistence type="predicted"/>
<organism evidence="2">
    <name type="scientific">Oryza nivara</name>
    <name type="common">Indian wild rice</name>
    <name type="synonym">Oryza sativa f. spontanea</name>
    <dbReference type="NCBI Taxonomy" id="4536"/>
    <lineage>
        <taxon>Eukaryota</taxon>
        <taxon>Viridiplantae</taxon>
        <taxon>Streptophyta</taxon>
        <taxon>Embryophyta</taxon>
        <taxon>Tracheophyta</taxon>
        <taxon>Spermatophyta</taxon>
        <taxon>Magnoliopsida</taxon>
        <taxon>Liliopsida</taxon>
        <taxon>Poales</taxon>
        <taxon>Poaceae</taxon>
        <taxon>BOP clade</taxon>
        <taxon>Oryzoideae</taxon>
        <taxon>Oryzeae</taxon>
        <taxon>Oryzinae</taxon>
        <taxon>Oryza</taxon>
    </lineage>
</organism>
<dbReference type="Proteomes" id="UP000006591">
    <property type="component" value="Chromosome 8"/>
</dbReference>
<reference evidence="2" key="1">
    <citation type="submission" date="2015-04" db="UniProtKB">
        <authorList>
            <consortium name="EnsemblPlants"/>
        </authorList>
    </citation>
    <scope>IDENTIFICATION</scope>
    <source>
        <strain evidence="2">SL10</strain>
    </source>
</reference>
<reference evidence="2" key="2">
    <citation type="submission" date="2018-04" db="EMBL/GenBank/DDBJ databases">
        <title>OnivRS2 (Oryza nivara Reference Sequence Version 2).</title>
        <authorList>
            <person name="Zhang J."/>
            <person name="Kudrna D."/>
            <person name="Lee S."/>
            <person name="Talag J."/>
            <person name="Rajasekar S."/>
            <person name="Welchert J."/>
            <person name="Hsing Y.-I."/>
            <person name="Wing R.A."/>
        </authorList>
    </citation>
    <scope>NUCLEOTIDE SEQUENCE [LARGE SCALE GENOMIC DNA]</scope>
    <source>
        <strain evidence="2">SL10</strain>
    </source>
</reference>
<sequence>MAPTSDNDDYRATTTTTAGHVASPLRDPSSPRSGGASAGRAGGGSGSAGRSGGSLARLGDEGQR</sequence>
<feature type="compositionally biased region" description="Gly residues" evidence="1">
    <location>
        <begin position="36"/>
        <end position="52"/>
    </location>
</feature>
<dbReference type="EnsemblPlants" id="ONIVA08G12200.1">
    <property type="protein sequence ID" value="ONIVA08G12200.1"/>
    <property type="gene ID" value="ONIVA08G12200"/>
</dbReference>
<name>A0A0E0IAK7_ORYNI</name>
<dbReference type="AlphaFoldDB" id="A0A0E0IAK7"/>
<evidence type="ECO:0000313" key="2">
    <source>
        <dbReference type="EnsemblPlants" id="ONIVA08G12200.1"/>
    </source>
</evidence>
<protein>
    <submittedName>
        <fullName evidence="2">Uncharacterized protein</fullName>
    </submittedName>
</protein>
<evidence type="ECO:0000313" key="3">
    <source>
        <dbReference type="Proteomes" id="UP000006591"/>
    </source>
</evidence>
<dbReference type="HOGENOM" id="CLU_2871564_0_0_1"/>